<dbReference type="KEGG" id="oxy:HCG48_14310"/>
<dbReference type="AlphaFoldDB" id="A0A6H1U5U8"/>
<gene>
    <name evidence="2" type="ORF">HCG48_14310</name>
</gene>
<keyword evidence="1" id="KW-1133">Transmembrane helix</keyword>
<protein>
    <submittedName>
        <fullName evidence="2">Uncharacterized protein</fullName>
    </submittedName>
</protein>
<sequence>MGHLSRDLSVIAKLPAHAGLLSQIGIFFWSGASGICLLSYKVVSNFTGSDRVKQFFLISAIFTLMLGIDDAFLLHEDMFPAIGIPEKFVLLSYVLFLCFYLVKFIRVILQTEYLLLVTPLFFFGLSIFIDLLSRLRPDFFGIHDDIRLLLEDGTKLVGIVSWFIYFLHCGEHLIVRHLRKYNF</sequence>
<keyword evidence="1" id="KW-0472">Membrane</keyword>
<dbReference type="Proteomes" id="UP000500857">
    <property type="component" value="Chromosome"/>
</dbReference>
<feature type="transmembrane region" description="Helical" evidence="1">
    <location>
        <begin position="114"/>
        <end position="136"/>
    </location>
</feature>
<feature type="transmembrane region" description="Helical" evidence="1">
    <location>
        <begin position="55"/>
        <end position="75"/>
    </location>
</feature>
<name>A0A6H1U5U8_9CYAN</name>
<reference evidence="2 3" key="1">
    <citation type="submission" date="2020-04" db="EMBL/GenBank/DDBJ databases">
        <authorList>
            <person name="Basu S."/>
            <person name="Maruthanayagam V."/>
            <person name="Chakraborty S."/>
            <person name="Pramanik A."/>
            <person name="Mukherjee J."/>
            <person name="Brink B."/>
        </authorList>
    </citation>
    <scope>NUCLEOTIDE SEQUENCE [LARGE SCALE GENOMIC DNA]</scope>
    <source>
        <strain evidence="2 3">AP17</strain>
    </source>
</reference>
<feature type="transmembrane region" description="Helical" evidence="1">
    <location>
        <begin position="81"/>
        <end position="102"/>
    </location>
</feature>
<evidence type="ECO:0000313" key="3">
    <source>
        <dbReference type="Proteomes" id="UP000500857"/>
    </source>
</evidence>
<proteinExistence type="predicted"/>
<dbReference type="EMBL" id="CP051167">
    <property type="protein sequence ID" value="QIZ73747.1"/>
    <property type="molecule type" value="Genomic_DNA"/>
</dbReference>
<evidence type="ECO:0000313" key="2">
    <source>
        <dbReference type="EMBL" id="QIZ73747.1"/>
    </source>
</evidence>
<keyword evidence="3" id="KW-1185">Reference proteome</keyword>
<feature type="transmembrane region" description="Helical" evidence="1">
    <location>
        <begin position="20"/>
        <end position="43"/>
    </location>
</feature>
<accession>A0A6H1U5U8</accession>
<organism evidence="2 3">
    <name type="scientific">Oxynema aestuarii AP17</name>
    <dbReference type="NCBI Taxonomy" id="2064643"/>
    <lineage>
        <taxon>Bacteria</taxon>
        <taxon>Bacillati</taxon>
        <taxon>Cyanobacteriota</taxon>
        <taxon>Cyanophyceae</taxon>
        <taxon>Oscillatoriophycideae</taxon>
        <taxon>Oscillatoriales</taxon>
        <taxon>Oscillatoriaceae</taxon>
        <taxon>Oxynema</taxon>
        <taxon>Oxynema aestuarii</taxon>
    </lineage>
</organism>
<feature type="transmembrane region" description="Helical" evidence="1">
    <location>
        <begin position="156"/>
        <end position="175"/>
    </location>
</feature>
<keyword evidence="1" id="KW-0812">Transmembrane</keyword>
<evidence type="ECO:0000256" key="1">
    <source>
        <dbReference type="SAM" id="Phobius"/>
    </source>
</evidence>